<dbReference type="SUPFAM" id="SSF81383">
    <property type="entry name" value="F-box domain"/>
    <property type="match status" value="1"/>
</dbReference>
<dbReference type="InterPro" id="IPR001810">
    <property type="entry name" value="F-box_dom"/>
</dbReference>
<dbReference type="EMBL" id="BTSX01000002">
    <property type="protein sequence ID" value="GMS83540.1"/>
    <property type="molecule type" value="Genomic_DNA"/>
</dbReference>
<proteinExistence type="predicted"/>
<dbReference type="InterPro" id="IPR036047">
    <property type="entry name" value="F-box-like_dom_sf"/>
</dbReference>
<evidence type="ECO:0000313" key="3">
    <source>
        <dbReference type="Proteomes" id="UP001432027"/>
    </source>
</evidence>
<reference evidence="2" key="1">
    <citation type="submission" date="2023-10" db="EMBL/GenBank/DDBJ databases">
        <title>Genome assembly of Pristionchus species.</title>
        <authorList>
            <person name="Yoshida K."/>
            <person name="Sommer R.J."/>
        </authorList>
    </citation>
    <scope>NUCLEOTIDE SEQUENCE</scope>
    <source>
        <strain evidence="2">RS0144</strain>
    </source>
</reference>
<feature type="non-terminal residue" evidence="2">
    <location>
        <position position="1"/>
    </location>
</feature>
<feature type="domain" description="F-box" evidence="1">
    <location>
        <begin position="104"/>
        <end position="152"/>
    </location>
</feature>
<comment type="caution">
    <text evidence="2">The sequence shown here is derived from an EMBL/GenBank/DDBJ whole genome shotgun (WGS) entry which is preliminary data.</text>
</comment>
<evidence type="ECO:0000313" key="2">
    <source>
        <dbReference type="EMBL" id="GMS83540.1"/>
    </source>
</evidence>
<gene>
    <name evidence="2" type="ORF">PENTCL1PPCAC_5715</name>
</gene>
<dbReference type="AlphaFoldDB" id="A0AAV5SKS7"/>
<organism evidence="2 3">
    <name type="scientific">Pristionchus entomophagus</name>
    <dbReference type="NCBI Taxonomy" id="358040"/>
    <lineage>
        <taxon>Eukaryota</taxon>
        <taxon>Metazoa</taxon>
        <taxon>Ecdysozoa</taxon>
        <taxon>Nematoda</taxon>
        <taxon>Chromadorea</taxon>
        <taxon>Rhabditida</taxon>
        <taxon>Rhabditina</taxon>
        <taxon>Diplogasteromorpha</taxon>
        <taxon>Diplogasteroidea</taxon>
        <taxon>Neodiplogasteridae</taxon>
        <taxon>Pristionchus</taxon>
    </lineage>
</organism>
<keyword evidence="3" id="KW-1185">Reference proteome</keyword>
<dbReference type="PROSITE" id="PS50181">
    <property type="entry name" value="FBOX"/>
    <property type="match status" value="1"/>
</dbReference>
<sequence>NIVMSWLFCCFGIRGSPEAVPSTFDFSASTISIRRSPDSQPFLNPSKKPRSRTRKTFISSCSGQENSVDEIDYFSCNSMAVDSTSDKYSYFSCRSSIKDNEWDQNPFLSLPNELLAEIMYCLSVKDRVSFGAVNDRIGEIERKAGRRIFTNVHFFVFSMGRIKATSVSNNMISEMFLDLTAVETTLEFFKHATTEKLDIQGCLNNEDDKNQRSVFETINFQKLQMSISEEDSGRLIDHLIRGRRFIEEVVIRWWNAPEEIEVARRVIMEFPPMNNCKLLLPVS</sequence>
<accession>A0AAV5SKS7</accession>
<dbReference type="Proteomes" id="UP001432027">
    <property type="component" value="Unassembled WGS sequence"/>
</dbReference>
<evidence type="ECO:0000259" key="1">
    <source>
        <dbReference type="PROSITE" id="PS50181"/>
    </source>
</evidence>
<dbReference type="CDD" id="cd09917">
    <property type="entry name" value="F-box_SF"/>
    <property type="match status" value="1"/>
</dbReference>
<name>A0AAV5SKS7_9BILA</name>
<protein>
    <recommendedName>
        <fullName evidence="1">F-box domain-containing protein</fullName>
    </recommendedName>
</protein>